<name>A0A316TAX3_9ACTN</name>
<protein>
    <submittedName>
        <fullName evidence="1">Uncharacterized protein</fullName>
    </submittedName>
</protein>
<proteinExistence type="predicted"/>
<reference evidence="1 2" key="1">
    <citation type="submission" date="2018-05" db="EMBL/GenBank/DDBJ databases">
        <title>Nocardioides silvaticus genome.</title>
        <authorList>
            <person name="Li C."/>
            <person name="Wang G."/>
        </authorList>
    </citation>
    <scope>NUCLEOTIDE SEQUENCE [LARGE SCALE GENOMIC DNA]</scope>
    <source>
        <strain evidence="1 2">CCTCC AB 2018079</strain>
    </source>
</reference>
<organism evidence="1 2">
    <name type="scientific">Nocardioides silvaticus</name>
    <dbReference type="NCBI Taxonomy" id="2201891"/>
    <lineage>
        <taxon>Bacteria</taxon>
        <taxon>Bacillati</taxon>
        <taxon>Actinomycetota</taxon>
        <taxon>Actinomycetes</taxon>
        <taxon>Propionibacteriales</taxon>
        <taxon>Nocardioidaceae</taxon>
        <taxon>Nocardioides</taxon>
    </lineage>
</organism>
<sequence length="148" mass="16258">MIVLSSDPDLFDHVRAVVRDDNRFINVSDLVHCDGSAAPLTNIYPAQNDPVDWDGWEPVPGMPDPRTMSALIFECSSAEWVAEVGTLLVHGRRASDVVWDGEVEAILFDNGRDAAQLRDGDLLRIGGESVRGDVPLPDRIVPWVEQPG</sequence>
<accession>A0A316TAX3</accession>
<gene>
    <name evidence="1" type="ORF">DJ010_17810</name>
</gene>
<comment type="caution">
    <text evidence="1">The sequence shown here is derived from an EMBL/GenBank/DDBJ whole genome shotgun (WGS) entry which is preliminary data.</text>
</comment>
<dbReference type="AlphaFoldDB" id="A0A316TAX3"/>
<keyword evidence="2" id="KW-1185">Reference proteome</keyword>
<dbReference type="EMBL" id="QGDD01000009">
    <property type="protein sequence ID" value="PWN01417.1"/>
    <property type="molecule type" value="Genomic_DNA"/>
</dbReference>
<evidence type="ECO:0000313" key="2">
    <source>
        <dbReference type="Proteomes" id="UP000245507"/>
    </source>
</evidence>
<dbReference type="Proteomes" id="UP000245507">
    <property type="component" value="Unassembled WGS sequence"/>
</dbReference>
<evidence type="ECO:0000313" key="1">
    <source>
        <dbReference type="EMBL" id="PWN01417.1"/>
    </source>
</evidence>